<dbReference type="RefSeq" id="WP_109825802.1">
    <property type="nucleotide sequence ID" value="NZ_QGKL01000042.1"/>
</dbReference>
<comment type="similarity">
    <text evidence="1">Belongs to the bacterial solute-binding protein 5 family.</text>
</comment>
<evidence type="ECO:0000313" key="6">
    <source>
        <dbReference type="Proteomes" id="UP000245506"/>
    </source>
</evidence>
<dbReference type="EMBL" id="QGKL01000042">
    <property type="protein sequence ID" value="PWQ93715.1"/>
    <property type="molecule type" value="Genomic_DNA"/>
</dbReference>
<dbReference type="PROSITE" id="PS01040">
    <property type="entry name" value="SBP_BACTERIAL_5"/>
    <property type="match status" value="1"/>
</dbReference>
<feature type="domain" description="Solute-binding protein family 5" evidence="4">
    <location>
        <begin position="87"/>
        <end position="501"/>
    </location>
</feature>
<gene>
    <name evidence="5" type="ORF">DKT75_19080</name>
</gene>
<keyword evidence="6" id="KW-1185">Reference proteome</keyword>
<dbReference type="PANTHER" id="PTHR30290">
    <property type="entry name" value="PERIPLASMIC BINDING COMPONENT OF ABC TRANSPORTER"/>
    <property type="match status" value="1"/>
</dbReference>
<dbReference type="InterPro" id="IPR039424">
    <property type="entry name" value="SBP_5"/>
</dbReference>
<dbReference type="Pfam" id="PF00496">
    <property type="entry name" value="SBP_bac_5"/>
    <property type="match status" value="1"/>
</dbReference>
<dbReference type="GO" id="GO:1904680">
    <property type="term" value="F:peptide transmembrane transporter activity"/>
    <property type="evidence" value="ECO:0007669"/>
    <property type="project" value="TreeGrafter"/>
</dbReference>
<evidence type="ECO:0000256" key="1">
    <source>
        <dbReference type="ARBA" id="ARBA00005695"/>
    </source>
</evidence>
<dbReference type="GO" id="GO:0030288">
    <property type="term" value="C:outer membrane-bounded periplasmic space"/>
    <property type="evidence" value="ECO:0007669"/>
    <property type="project" value="UniProtKB-ARBA"/>
</dbReference>
<reference evidence="5 6" key="1">
    <citation type="submission" date="2018-05" db="EMBL/GenBank/DDBJ databases">
        <title>Leucothrix arctica sp. nov., isolated from Arctic seawater.</title>
        <authorList>
            <person name="Choi A."/>
            <person name="Baek K."/>
        </authorList>
    </citation>
    <scope>NUCLEOTIDE SEQUENCE [LARGE SCALE GENOMIC DNA]</scope>
    <source>
        <strain evidence="5 6">IMCC9719</strain>
    </source>
</reference>
<dbReference type="CDD" id="cd08500">
    <property type="entry name" value="PBP2_NikA_DppA_OppA_like_4"/>
    <property type="match status" value="1"/>
</dbReference>
<comment type="caution">
    <text evidence="5">The sequence shown here is derived from an EMBL/GenBank/DDBJ whole genome shotgun (WGS) entry which is preliminary data.</text>
</comment>
<dbReference type="Gene3D" id="3.90.76.10">
    <property type="entry name" value="Dipeptide-binding Protein, Domain 1"/>
    <property type="match status" value="1"/>
</dbReference>
<feature type="chain" id="PRO_5016380953" description="Solute-binding protein family 5 domain-containing protein" evidence="3">
    <location>
        <begin position="20"/>
        <end position="620"/>
    </location>
</feature>
<dbReference type="GO" id="GO:0015833">
    <property type="term" value="P:peptide transport"/>
    <property type="evidence" value="ECO:0007669"/>
    <property type="project" value="TreeGrafter"/>
</dbReference>
<accession>A0A317C4Z4</accession>
<evidence type="ECO:0000256" key="3">
    <source>
        <dbReference type="SAM" id="SignalP"/>
    </source>
</evidence>
<dbReference type="GO" id="GO:0043190">
    <property type="term" value="C:ATP-binding cassette (ABC) transporter complex"/>
    <property type="evidence" value="ECO:0007669"/>
    <property type="project" value="InterPro"/>
</dbReference>
<sequence>MKRKLITMALLLGSFNAWAYQEAPSLTAMVEKGTLPALDKRLPEKPMVVTPINEVGKYGGTWRRIEPNYHFHEWSNEPLVALDDKQEYVPNLAESFELSEDKRTYTFTLRKGMKWSDGVPFTTDDVDFWYNNLELNSDLEPSVKSLFLTDGEPAKLKIIDKQKFELTYSKPNPNLIEMHQRSTMEFRLPQSPKHYLKDYLPGMVSEEVLAKKVKDAGMTDWRQLFHNRWNTRANTNPDLPVLYTWVYNTDPQALQQQAVRNPYYWKVDTAGNQLPYIDGMSWPQTAEPQVRILKALAGEVDMDRISKLTSDFTALKKGEAKGNYTTRMMELDDHANMLVLIPNQDYDGEEKEVQRLMREKSFRQAVSIGMDRQTQNEILGVGLSTPSQSVLLPTSPGGSDKTTSAYTKTDLVKANKMLDELGLTERDGEKYRLGKDGSKLSFLVHFQAGRKISEEGAILLKADMDKIGLRFVMRSDEKSYYNQLRRGGDYQMVLHNNTSGLNPLFGANNYFPVMSANNFAPKQSAYYLSKGASGRELTDEMKELAKYYEELLNEADKEVFAKKVNEVMELHAENLWAIGILRYTASPAVVHNRMKNIPKKLYSVYKSPFYHKKEQYYISE</sequence>
<proteinExistence type="inferred from homology"/>
<name>A0A317C4Z4_9GAMM</name>
<dbReference type="Proteomes" id="UP000245506">
    <property type="component" value="Unassembled WGS sequence"/>
</dbReference>
<dbReference type="InterPro" id="IPR030678">
    <property type="entry name" value="Peptide/Ni-bd"/>
</dbReference>
<dbReference type="SUPFAM" id="SSF53850">
    <property type="entry name" value="Periplasmic binding protein-like II"/>
    <property type="match status" value="1"/>
</dbReference>
<dbReference type="PANTHER" id="PTHR30290:SF62">
    <property type="entry name" value="OLIGOPEPTIDE ABC TRANSPORTER, PERIPLASMIC OLIGOPEPTIDE-BINDING PROTEIN"/>
    <property type="match status" value="1"/>
</dbReference>
<dbReference type="AlphaFoldDB" id="A0A317C4Z4"/>
<evidence type="ECO:0000256" key="2">
    <source>
        <dbReference type="ARBA" id="ARBA00022729"/>
    </source>
</evidence>
<keyword evidence="2 3" id="KW-0732">Signal</keyword>
<organism evidence="5 6">
    <name type="scientific">Leucothrix arctica</name>
    <dbReference type="NCBI Taxonomy" id="1481894"/>
    <lineage>
        <taxon>Bacteria</taxon>
        <taxon>Pseudomonadati</taxon>
        <taxon>Pseudomonadota</taxon>
        <taxon>Gammaproteobacteria</taxon>
        <taxon>Thiotrichales</taxon>
        <taxon>Thiotrichaceae</taxon>
        <taxon>Leucothrix</taxon>
    </lineage>
</organism>
<dbReference type="OrthoDB" id="9801912at2"/>
<evidence type="ECO:0000259" key="4">
    <source>
        <dbReference type="Pfam" id="PF00496"/>
    </source>
</evidence>
<dbReference type="Gene3D" id="3.10.105.10">
    <property type="entry name" value="Dipeptide-binding Protein, Domain 3"/>
    <property type="match status" value="1"/>
</dbReference>
<evidence type="ECO:0000313" key="5">
    <source>
        <dbReference type="EMBL" id="PWQ93715.1"/>
    </source>
</evidence>
<protein>
    <recommendedName>
        <fullName evidence="4">Solute-binding protein family 5 domain-containing protein</fullName>
    </recommendedName>
</protein>
<feature type="signal peptide" evidence="3">
    <location>
        <begin position="1"/>
        <end position="19"/>
    </location>
</feature>
<dbReference type="InterPro" id="IPR000914">
    <property type="entry name" value="SBP_5_dom"/>
</dbReference>
<dbReference type="InterPro" id="IPR023765">
    <property type="entry name" value="SBP_5_CS"/>
</dbReference>
<dbReference type="Gene3D" id="3.40.190.10">
    <property type="entry name" value="Periplasmic binding protein-like II"/>
    <property type="match status" value="1"/>
</dbReference>
<dbReference type="PIRSF" id="PIRSF002741">
    <property type="entry name" value="MppA"/>
    <property type="match status" value="1"/>
</dbReference>